<dbReference type="PROSITE" id="PS51704">
    <property type="entry name" value="GP_PDE"/>
    <property type="match status" value="1"/>
</dbReference>
<keyword evidence="3" id="KW-1185">Reference proteome</keyword>
<feature type="domain" description="GP-PDE" evidence="1">
    <location>
        <begin position="33"/>
        <end position="289"/>
    </location>
</feature>
<dbReference type="EMBL" id="PSNW01000014">
    <property type="protein sequence ID" value="PPE72238.1"/>
    <property type="molecule type" value="Genomic_DNA"/>
</dbReference>
<evidence type="ECO:0000313" key="3">
    <source>
        <dbReference type="Proteomes" id="UP000238220"/>
    </source>
</evidence>
<comment type="caution">
    <text evidence="2">The sequence shown here is derived from an EMBL/GenBank/DDBJ whole genome shotgun (WGS) entry which is preliminary data.</text>
</comment>
<evidence type="ECO:0000259" key="1">
    <source>
        <dbReference type="PROSITE" id="PS51704"/>
    </source>
</evidence>
<dbReference type="SUPFAM" id="SSF51695">
    <property type="entry name" value="PLC-like phosphodiesterases"/>
    <property type="match status" value="1"/>
</dbReference>
<dbReference type="Proteomes" id="UP000238220">
    <property type="component" value="Unassembled WGS sequence"/>
</dbReference>
<reference evidence="2 3" key="1">
    <citation type="submission" date="2018-02" db="EMBL/GenBank/DDBJ databases">
        <title>Genome sequencing of Solimonas sp. HR-BB.</title>
        <authorList>
            <person name="Lee Y."/>
            <person name="Jeon C.O."/>
        </authorList>
    </citation>
    <scope>NUCLEOTIDE SEQUENCE [LARGE SCALE GENOMIC DNA]</scope>
    <source>
        <strain evidence="2 3">HR-BB</strain>
    </source>
</reference>
<protein>
    <submittedName>
        <fullName evidence="2">Glycerophosphodiester phosphodiesterase</fullName>
    </submittedName>
</protein>
<dbReference type="PANTHER" id="PTHR46211:SF7">
    <property type="entry name" value="GLYCEROPHOSPHODIESTER PHOSPHODIESTERASE"/>
    <property type="match status" value="1"/>
</dbReference>
<dbReference type="RefSeq" id="WP_104231993.1">
    <property type="nucleotide sequence ID" value="NZ_PSNW01000014.1"/>
</dbReference>
<dbReference type="GO" id="GO:0006629">
    <property type="term" value="P:lipid metabolic process"/>
    <property type="evidence" value="ECO:0007669"/>
    <property type="project" value="InterPro"/>
</dbReference>
<sequence>MRLALFILVGLLAACGSSVEPDGADIPPLKTDQVIVAHRGASGHAPEHTLAAYDLALEMGAEYIEQDVYSTADGVLVCLHDTTLDRTARGPAENCSGSVGSKTLAQLKTCDMGSWFNETHPDRARPEYVGQRIPTLEEVFQRYGREVNYYIEIKPGLDLTPPSVAQRLLDLMNRYGLREGSVQRRQVLVQSFIPTVLLEMRRLDPEIPLIQLMQPFTTNAATMALIAGYSFGIGPPVSDVSASLVQQAHGLGLAMHPYTVDEPMDLERIAGYCVDGLFTNFPDRYRAVLEANPYDCPAPIR</sequence>
<name>A0A2S5TBM6_9GAMM</name>
<dbReference type="OrthoDB" id="9795622at2"/>
<dbReference type="InterPro" id="IPR017946">
    <property type="entry name" value="PLC-like_Pdiesterase_TIM-brl"/>
</dbReference>
<gene>
    <name evidence="2" type="ORF">C3942_19210</name>
</gene>
<dbReference type="InterPro" id="IPR030395">
    <property type="entry name" value="GP_PDE_dom"/>
</dbReference>
<proteinExistence type="predicted"/>
<dbReference type="GO" id="GO:0008081">
    <property type="term" value="F:phosphoric diester hydrolase activity"/>
    <property type="evidence" value="ECO:0007669"/>
    <property type="project" value="InterPro"/>
</dbReference>
<dbReference type="PANTHER" id="PTHR46211">
    <property type="entry name" value="GLYCEROPHOSPHORYL DIESTER PHOSPHODIESTERASE"/>
    <property type="match status" value="1"/>
</dbReference>
<dbReference type="PROSITE" id="PS51257">
    <property type="entry name" value="PROKAR_LIPOPROTEIN"/>
    <property type="match status" value="1"/>
</dbReference>
<organism evidence="2 3">
    <name type="scientific">Solimonas fluminis</name>
    <dbReference type="NCBI Taxonomy" id="2086571"/>
    <lineage>
        <taxon>Bacteria</taxon>
        <taxon>Pseudomonadati</taxon>
        <taxon>Pseudomonadota</taxon>
        <taxon>Gammaproteobacteria</taxon>
        <taxon>Nevskiales</taxon>
        <taxon>Nevskiaceae</taxon>
        <taxon>Solimonas</taxon>
    </lineage>
</organism>
<evidence type="ECO:0000313" key="2">
    <source>
        <dbReference type="EMBL" id="PPE72238.1"/>
    </source>
</evidence>
<accession>A0A2S5TBM6</accession>
<dbReference type="Pfam" id="PF03009">
    <property type="entry name" value="GDPD"/>
    <property type="match status" value="1"/>
</dbReference>
<dbReference type="Gene3D" id="3.20.20.190">
    <property type="entry name" value="Phosphatidylinositol (PI) phosphodiesterase"/>
    <property type="match status" value="1"/>
</dbReference>
<dbReference type="CDD" id="cd08601">
    <property type="entry name" value="GDPD_SaGlpQ_like"/>
    <property type="match status" value="1"/>
</dbReference>
<dbReference type="AlphaFoldDB" id="A0A2S5TBM6"/>